<dbReference type="OrthoDB" id="10373550at2759"/>
<feature type="transmembrane region" description="Helical" evidence="1">
    <location>
        <begin position="169"/>
        <end position="191"/>
    </location>
</feature>
<dbReference type="GeneID" id="68118809"/>
<sequence>MLLVTLYYLILRPLTNYLFRVNDKEIFQRVKKKYLEKEHFKNNSQESFSENSSNSDTLDIANNFTNNVRTHLKMSSSPEEGQEQMDRLKFDRKFVDMSYRVFRKEDERNVWRKIFEIFHYLVSLMVLLVYIPYVNYEGYWTYMCFWSYVVMTFFIVCTTIKRMRWLRRFCLFYVLCPAIGFMLISNFSYLYYNLASWSFGFIFVHFVPPFFIWIFVLLNIREFVDENYNFCTSNSILYIVYNLGMQLVFATIWRIIFDPVQVYSRMVVDVFKYACLIPAIVHFVTFFVIAYLRKRWIEKYADRVVLALLTSESKKRN</sequence>
<protein>
    <submittedName>
        <fullName evidence="2">Uncharacterized protein</fullName>
    </submittedName>
</protein>
<dbReference type="Proteomes" id="UP000444721">
    <property type="component" value="Unassembled WGS sequence"/>
</dbReference>
<feature type="transmembrane region" description="Helical" evidence="1">
    <location>
        <begin position="271"/>
        <end position="292"/>
    </location>
</feature>
<dbReference type="SUPFAM" id="SSF103473">
    <property type="entry name" value="MFS general substrate transporter"/>
    <property type="match status" value="1"/>
</dbReference>
<evidence type="ECO:0000313" key="3">
    <source>
        <dbReference type="Proteomes" id="UP000444721"/>
    </source>
</evidence>
<dbReference type="AlphaFoldDB" id="A0A6A5C842"/>
<gene>
    <name evidence="2" type="ORF">FDP41_011594</name>
</gene>
<dbReference type="InterPro" id="IPR036259">
    <property type="entry name" value="MFS_trans_sf"/>
</dbReference>
<keyword evidence="1" id="KW-0812">Transmembrane</keyword>
<evidence type="ECO:0000313" key="2">
    <source>
        <dbReference type="EMBL" id="KAF0982664.1"/>
    </source>
</evidence>
<dbReference type="EMBL" id="VFQX01000009">
    <property type="protein sequence ID" value="KAF0982664.1"/>
    <property type="molecule type" value="Genomic_DNA"/>
</dbReference>
<name>A0A6A5C842_NAEFO</name>
<keyword evidence="1" id="KW-1133">Transmembrane helix</keyword>
<keyword evidence="1" id="KW-0472">Membrane</keyword>
<organism evidence="2 3">
    <name type="scientific">Naegleria fowleri</name>
    <name type="common">Brain eating amoeba</name>
    <dbReference type="NCBI Taxonomy" id="5763"/>
    <lineage>
        <taxon>Eukaryota</taxon>
        <taxon>Discoba</taxon>
        <taxon>Heterolobosea</taxon>
        <taxon>Tetramitia</taxon>
        <taxon>Eutetramitia</taxon>
        <taxon>Vahlkampfiidae</taxon>
        <taxon>Naegleria</taxon>
    </lineage>
</organism>
<dbReference type="VEuPathDB" id="AmoebaDB:FDP41_011594"/>
<proteinExistence type="predicted"/>
<feature type="transmembrane region" description="Helical" evidence="1">
    <location>
        <begin position="114"/>
        <end position="133"/>
    </location>
</feature>
<dbReference type="RefSeq" id="XP_044567377.1">
    <property type="nucleotide sequence ID" value="XM_044702019.1"/>
</dbReference>
<feature type="transmembrane region" description="Helical" evidence="1">
    <location>
        <begin position="139"/>
        <end position="157"/>
    </location>
</feature>
<feature type="transmembrane region" description="Helical" evidence="1">
    <location>
        <begin position="197"/>
        <end position="218"/>
    </location>
</feature>
<feature type="transmembrane region" description="Helical" evidence="1">
    <location>
        <begin position="238"/>
        <end position="256"/>
    </location>
</feature>
<comment type="caution">
    <text evidence="2">The sequence shown here is derived from an EMBL/GenBank/DDBJ whole genome shotgun (WGS) entry which is preliminary data.</text>
</comment>
<dbReference type="VEuPathDB" id="AmoebaDB:NF0119950"/>
<keyword evidence="3" id="KW-1185">Reference proteome</keyword>
<evidence type="ECO:0000256" key="1">
    <source>
        <dbReference type="SAM" id="Phobius"/>
    </source>
</evidence>
<dbReference type="VEuPathDB" id="AmoebaDB:NfTy_017860"/>
<reference evidence="2 3" key="1">
    <citation type="journal article" date="2019" name="Sci. Rep.">
        <title>Nanopore sequencing improves the draft genome of the human pathogenic amoeba Naegleria fowleri.</title>
        <authorList>
            <person name="Liechti N."/>
            <person name="Schurch N."/>
            <person name="Bruggmann R."/>
            <person name="Wittwer M."/>
        </authorList>
    </citation>
    <scope>NUCLEOTIDE SEQUENCE [LARGE SCALE GENOMIC DNA]</scope>
    <source>
        <strain evidence="2 3">ATCC 30894</strain>
    </source>
</reference>
<accession>A0A6A5C842</accession>